<evidence type="ECO:0000256" key="4">
    <source>
        <dbReference type="ARBA" id="ARBA00022692"/>
    </source>
</evidence>
<feature type="domain" description="ABC transporter" evidence="12">
    <location>
        <begin position="1193"/>
        <end position="1435"/>
    </location>
</feature>
<evidence type="ECO:0000256" key="11">
    <source>
        <dbReference type="SAM" id="Phobius"/>
    </source>
</evidence>
<comment type="caution">
    <text evidence="14">The sequence shown here is derived from an EMBL/GenBank/DDBJ whole genome shotgun (WGS) entry which is preliminary data.</text>
</comment>
<sequence length="1439" mass="158260">MSSIIFAPRPNGFTFTNLLAPEIICIVPSAFLLIAAPCRFAQLHSKSAITRSGWLLYSKVTFSTILFILQSVLLALLLSDDSPTTLHTVGTSLSLIAASSVAILSYLEHRRAIQPSAVLAGYLWLATLLGLPQTISSYERPLSGNRLHFSVLLAVEVTRAILIVLEEWPKRNCLPGSIEDRSAEETSGPLCRLTFWWLNSLFLKGYKSQLRVKDLGKIDSVFSSQDLLCRMQEALNKANPSSKYYLVRATWSALKWSFLMPVVPRLLQAVFRFGQPILINRVIKFLGEPRTADSASVANNLVLATAIVYIGLAICGPLYSHVLNRFVTKLRGSLSSLIFAKIAQLNTITSTDHAALTLMSTDIDGIRGGVEDFHELWASIIELCAAMYLLHREIGAAFFLAAVPALICIPLTSKIADGILPARMAWMEGVQKRVGETSLMLSQIKSLKMMGLTDYMGGYLRQLRIHELDLSKRFRNFIVLILAIANVSDQATPAIVITAAIFWTRSGPAGFTVSQAFTSLSILSLISTPIAELTSVYPQFVASLGCFERIQTFLLSDERKDGRIMSKTASNGHSNDSRTFSTNLESGSGSHNTLTLRNVTATLPGKAKPVLQNITLDIKVSSFTIVVGPVGCGKSVFLKTLLGEVPIADGALFLNNSHSSVAFCDQTPWLRNVSVQENVLTGSPYEHEWYQTVIRASALDRDIDTFPNRDHTIVGSGGIALSGGQKQRLALARAIYSRNKIILLDDVFSALDTTTSSLIFNNLLKPNGLLRSSNSTVVLTTHAVHYLPFADNIIVLNEDGNIQQCGTFADLQSQDGYVKALAIEHRDDKTDHLSGEDRKLEEEQSSPPTGPRDDPTERQFADWPLYKFYFNSVPTPMILVFVCLATGYIVIGRMPPVWIKFWTDHGTDKDTGAYFGVYMALCITTIILSACSPWWFMTVLIPRSAIHLHQQLLDAYLQAPLYFLTNTDNGVILNRFSQDMTLVDQQMPMAFFETTLNVAVFIVSAGIVASGTKYLSIVMPISVVIVYAFQRFYIRTSQQMRHLELESKSPLYTHFTETLNGVMTIRAFGWEGHFLSENLGLLDFSQRPYYILLCIQQWLSLSMGLFVAAISVILVGLAVHFKDTTTGSSIGLSMVTLMGFNGGLSFLVKSWSNMETSLGAAARVRDFVQNTPSENKPSEQLKLPKEWPSKGAIDVVGVTATYKPPSDPVLRNISISIKPGQKVGICGRTGSGKSSLILTLLRLLETTSGSIQIDGIDLATALRQSIRSNLTVLPQDPVKLPGTVRDNLDPDRLALGLCDASPDDYRDEQLKDALAKVGIWNNVLDRGGLEAAFEDLGLSHGQHQLFALARTILRNNKVVLLDEATSSVDGKTDEEIQQVLKSVFQDCTVVAVAHRLESIVNADVVIVMGNGEVMEVGNPQELKETEGSVFKSLWESRHG</sequence>
<feature type="transmembrane region" description="Helical" evidence="11">
    <location>
        <begin position="911"/>
        <end position="936"/>
    </location>
</feature>
<dbReference type="SUPFAM" id="SSF52540">
    <property type="entry name" value="P-loop containing nucleoside triphosphate hydrolases"/>
    <property type="match status" value="2"/>
</dbReference>
<dbReference type="PROSITE" id="PS50929">
    <property type="entry name" value="ABC_TM1F"/>
    <property type="match status" value="2"/>
</dbReference>
<keyword evidence="3" id="KW-1003">Cell membrane</keyword>
<feature type="compositionally biased region" description="Basic and acidic residues" evidence="10">
    <location>
        <begin position="828"/>
        <end position="842"/>
    </location>
</feature>
<dbReference type="Pfam" id="PF00005">
    <property type="entry name" value="ABC_tran"/>
    <property type="match status" value="2"/>
</dbReference>
<dbReference type="GO" id="GO:0005524">
    <property type="term" value="F:ATP binding"/>
    <property type="evidence" value="ECO:0007669"/>
    <property type="project" value="UniProtKB-KW"/>
</dbReference>
<evidence type="ECO:0000256" key="10">
    <source>
        <dbReference type="SAM" id="MobiDB-lite"/>
    </source>
</evidence>
<dbReference type="Pfam" id="PF24357">
    <property type="entry name" value="TMD0_ABC"/>
    <property type="match status" value="1"/>
</dbReference>
<feature type="transmembrane region" description="Helical" evidence="11">
    <location>
        <begin position="396"/>
        <end position="416"/>
    </location>
</feature>
<proteinExistence type="predicted"/>
<comment type="subcellular location">
    <subcellularLocation>
        <location evidence="1">Cell membrane</location>
        <topology evidence="1">Multi-pass membrane protein</topology>
    </subcellularLocation>
</comment>
<dbReference type="SMART" id="SM00382">
    <property type="entry name" value="AAA"/>
    <property type="match status" value="2"/>
</dbReference>
<dbReference type="Gene3D" id="1.20.1560.10">
    <property type="entry name" value="ABC transporter type 1, transmembrane domain"/>
    <property type="match status" value="2"/>
</dbReference>
<keyword evidence="7 11" id="KW-1133">Transmembrane helix</keyword>
<name>A0A179FKY6_METCM</name>
<dbReference type="FunFam" id="1.20.1560.10:FF:000055">
    <property type="entry name" value="ABC multidrug transporter (Eurofung)"/>
    <property type="match status" value="1"/>
</dbReference>
<dbReference type="OrthoDB" id="6500128at2759"/>
<dbReference type="CDD" id="cd03250">
    <property type="entry name" value="ABCC_MRP_domain1"/>
    <property type="match status" value="1"/>
</dbReference>
<evidence type="ECO:0000256" key="1">
    <source>
        <dbReference type="ARBA" id="ARBA00004651"/>
    </source>
</evidence>
<evidence type="ECO:0000256" key="8">
    <source>
        <dbReference type="ARBA" id="ARBA00023136"/>
    </source>
</evidence>
<evidence type="ECO:0000256" key="9">
    <source>
        <dbReference type="ARBA" id="ARBA00023180"/>
    </source>
</evidence>
<feature type="transmembrane region" description="Helical" evidence="11">
    <location>
        <begin position="56"/>
        <end position="78"/>
    </location>
</feature>
<dbReference type="FunFam" id="3.40.50.300:FF:000838">
    <property type="entry name" value="ABC multidrug transporter (Eurofung)"/>
    <property type="match status" value="1"/>
</dbReference>
<dbReference type="Gene3D" id="3.40.50.300">
    <property type="entry name" value="P-loop containing nucleotide triphosphate hydrolases"/>
    <property type="match status" value="2"/>
</dbReference>
<feature type="transmembrane region" description="Helical" evidence="11">
    <location>
        <begin position="1127"/>
        <end position="1148"/>
    </location>
</feature>
<keyword evidence="8 11" id="KW-0472">Membrane</keyword>
<feature type="transmembrane region" description="Helical" evidence="11">
    <location>
        <begin position="300"/>
        <end position="319"/>
    </location>
</feature>
<dbReference type="InterPro" id="IPR003439">
    <property type="entry name" value="ABC_transporter-like_ATP-bd"/>
</dbReference>
<evidence type="ECO:0000313" key="14">
    <source>
        <dbReference type="EMBL" id="OAQ66295.1"/>
    </source>
</evidence>
<keyword evidence="5" id="KW-0547">Nucleotide-binding</keyword>
<dbReference type="FunFam" id="1.20.1560.10:FF:000066">
    <property type="entry name" value="ABC multidrug transporter (Eurofung)"/>
    <property type="match status" value="1"/>
</dbReference>
<feature type="transmembrane region" description="Helical" evidence="11">
    <location>
        <begin position="868"/>
        <end position="891"/>
    </location>
</feature>
<dbReference type="CDD" id="cd18579">
    <property type="entry name" value="ABC_6TM_ABCC_D1"/>
    <property type="match status" value="1"/>
</dbReference>
<dbReference type="STRING" id="1380566.A0A179FKY6"/>
<accession>A0A179FKY6</accession>
<dbReference type="Pfam" id="PF00664">
    <property type="entry name" value="ABC_membrane"/>
    <property type="match status" value="2"/>
</dbReference>
<gene>
    <name evidence="14" type="ORF">VFPPC_07861</name>
</gene>
<feature type="transmembrane region" description="Helical" evidence="11">
    <location>
        <begin position="1098"/>
        <end position="1121"/>
    </location>
</feature>
<feature type="domain" description="ABC transporter" evidence="12">
    <location>
        <begin position="594"/>
        <end position="824"/>
    </location>
</feature>
<feature type="transmembrane region" description="Helical" evidence="11">
    <location>
        <begin position="990"/>
        <end position="1008"/>
    </location>
</feature>
<dbReference type="InterPro" id="IPR044746">
    <property type="entry name" value="ABCC_6TM_D1"/>
</dbReference>
<dbReference type="SUPFAM" id="SSF90123">
    <property type="entry name" value="ABC transporter transmembrane region"/>
    <property type="match status" value="2"/>
</dbReference>
<keyword evidence="4 11" id="KW-0812">Transmembrane</keyword>
<dbReference type="CDD" id="cd18580">
    <property type="entry name" value="ABC_6TM_ABCC_D2"/>
    <property type="match status" value="1"/>
</dbReference>
<dbReference type="PANTHER" id="PTHR24223">
    <property type="entry name" value="ATP-BINDING CASSETTE SUB-FAMILY C"/>
    <property type="match status" value="1"/>
</dbReference>
<feature type="transmembrane region" description="Helical" evidence="11">
    <location>
        <begin position="84"/>
        <end position="104"/>
    </location>
</feature>
<feature type="transmembrane region" description="Helical" evidence="11">
    <location>
        <begin position="1014"/>
        <end position="1034"/>
    </location>
</feature>
<feature type="domain" description="ABC transmembrane type-1" evidence="13">
    <location>
        <begin position="894"/>
        <end position="1156"/>
    </location>
</feature>
<organism evidence="14 15">
    <name type="scientific">Pochonia chlamydosporia 170</name>
    <dbReference type="NCBI Taxonomy" id="1380566"/>
    <lineage>
        <taxon>Eukaryota</taxon>
        <taxon>Fungi</taxon>
        <taxon>Dikarya</taxon>
        <taxon>Ascomycota</taxon>
        <taxon>Pezizomycotina</taxon>
        <taxon>Sordariomycetes</taxon>
        <taxon>Hypocreomycetidae</taxon>
        <taxon>Hypocreales</taxon>
        <taxon>Clavicipitaceae</taxon>
        <taxon>Pochonia</taxon>
    </lineage>
</organism>
<keyword evidence="6" id="KW-0067">ATP-binding</keyword>
<evidence type="ECO:0000313" key="15">
    <source>
        <dbReference type="Proteomes" id="UP000078397"/>
    </source>
</evidence>
<dbReference type="InterPro" id="IPR011527">
    <property type="entry name" value="ABC1_TM_dom"/>
</dbReference>
<evidence type="ECO:0000256" key="2">
    <source>
        <dbReference type="ARBA" id="ARBA00022448"/>
    </source>
</evidence>
<dbReference type="PROSITE" id="PS50893">
    <property type="entry name" value="ABC_TRANSPORTER_2"/>
    <property type="match status" value="2"/>
</dbReference>
<keyword evidence="15" id="KW-1185">Reference proteome</keyword>
<evidence type="ECO:0000259" key="12">
    <source>
        <dbReference type="PROSITE" id="PS50893"/>
    </source>
</evidence>
<feature type="transmembrane region" description="Helical" evidence="11">
    <location>
        <begin position="12"/>
        <end position="35"/>
    </location>
</feature>
<evidence type="ECO:0000256" key="6">
    <source>
        <dbReference type="ARBA" id="ARBA00022840"/>
    </source>
</evidence>
<dbReference type="InterPro" id="IPR017871">
    <property type="entry name" value="ABC_transporter-like_CS"/>
</dbReference>
<reference evidence="14 15" key="1">
    <citation type="journal article" date="2016" name="PLoS Pathog.">
        <title>Biosynthesis of antibiotic leucinostatins in bio-control fungus Purpureocillium lilacinum and their inhibition on phytophthora revealed by genome mining.</title>
        <authorList>
            <person name="Wang G."/>
            <person name="Liu Z."/>
            <person name="Lin R."/>
            <person name="Li E."/>
            <person name="Mao Z."/>
            <person name="Ling J."/>
            <person name="Yang Y."/>
            <person name="Yin W.B."/>
            <person name="Xie B."/>
        </authorList>
    </citation>
    <scope>NUCLEOTIDE SEQUENCE [LARGE SCALE GENOMIC DNA]</scope>
    <source>
        <strain evidence="14">170</strain>
    </source>
</reference>
<evidence type="ECO:0000256" key="7">
    <source>
        <dbReference type="ARBA" id="ARBA00022989"/>
    </source>
</evidence>
<dbReference type="PANTHER" id="PTHR24223:SF399">
    <property type="entry name" value="ABC TRANSPORTER ATNG"/>
    <property type="match status" value="1"/>
</dbReference>
<dbReference type="Proteomes" id="UP000078397">
    <property type="component" value="Unassembled WGS sequence"/>
</dbReference>
<dbReference type="InterPro" id="IPR056227">
    <property type="entry name" value="TMD0_ABC"/>
</dbReference>
<dbReference type="InterPro" id="IPR003593">
    <property type="entry name" value="AAA+_ATPase"/>
</dbReference>
<dbReference type="RefSeq" id="XP_018143382.1">
    <property type="nucleotide sequence ID" value="XM_018286661.1"/>
</dbReference>
<dbReference type="GO" id="GO:0005886">
    <property type="term" value="C:plasma membrane"/>
    <property type="evidence" value="ECO:0007669"/>
    <property type="project" value="UniProtKB-SubCell"/>
</dbReference>
<evidence type="ECO:0000259" key="13">
    <source>
        <dbReference type="PROSITE" id="PS50929"/>
    </source>
</evidence>
<dbReference type="GO" id="GO:0140359">
    <property type="term" value="F:ABC-type transporter activity"/>
    <property type="evidence" value="ECO:0007669"/>
    <property type="project" value="InterPro"/>
</dbReference>
<dbReference type="InterPro" id="IPR027417">
    <property type="entry name" value="P-loop_NTPase"/>
</dbReference>
<keyword evidence="2" id="KW-0813">Transport</keyword>
<evidence type="ECO:0000256" key="5">
    <source>
        <dbReference type="ARBA" id="ARBA00022741"/>
    </source>
</evidence>
<feature type="region of interest" description="Disordered" evidence="10">
    <location>
        <begin position="828"/>
        <end position="857"/>
    </location>
</feature>
<dbReference type="InterPro" id="IPR044726">
    <property type="entry name" value="ABCC_6TM_D2"/>
</dbReference>
<dbReference type="GeneID" id="28850655"/>
<dbReference type="InterPro" id="IPR036640">
    <property type="entry name" value="ABC1_TM_sf"/>
</dbReference>
<dbReference type="InterPro" id="IPR050173">
    <property type="entry name" value="ABC_transporter_C-like"/>
</dbReference>
<dbReference type="GO" id="GO:0016887">
    <property type="term" value="F:ATP hydrolysis activity"/>
    <property type="evidence" value="ECO:0007669"/>
    <property type="project" value="InterPro"/>
</dbReference>
<dbReference type="EMBL" id="LSBJ02000004">
    <property type="protein sequence ID" value="OAQ66295.1"/>
    <property type="molecule type" value="Genomic_DNA"/>
</dbReference>
<dbReference type="KEGG" id="pchm:VFPPC_07861"/>
<evidence type="ECO:0000256" key="3">
    <source>
        <dbReference type="ARBA" id="ARBA00022475"/>
    </source>
</evidence>
<feature type="domain" description="ABC transmembrane type-1" evidence="13">
    <location>
        <begin position="266"/>
        <end position="542"/>
    </location>
</feature>
<dbReference type="PROSITE" id="PS00211">
    <property type="entry name" value="ABC_TRANSPORTER_1"/>
    <property type="match status" value="1"/>
</dbReference>
<keyword evidence="9" id="KW-0325">Glycoprotein</keyword>
<protein>
    <submittedName>
        <fullName evidence="14">ABC multidrug transporter</fullName>
    </submittedName>
</protein>